<dbReference type="AlphaFoldDB" id="A0A0Q3F419"/>
<sequence>MATGGASNGGQRAAMTLLEDIIVWEILTRLPVKPLLRCRAVCRSWRRLLTSDPKFLLAHHRRQPSLQLVSTGDAVESGLDALDHRAGERRPVARTDRAVTAEDLEVVAACDGLLIFCAYNGLHICNPSTRQRAPLPLLNGTRVSALFPHCPSGSYRVLCWVQRPTEAEDSRAVYYVHTVGSAEVRCVGEPPEPWPTGDIAQMMPMLEFFHPHVLVQGKVHWKPVKLPGRKHDNMLVFDTVAECFQHISTPVEADLWVLLDYENQVWSFKYRIELQMPIIFLVPDTEGDVLVTSGGRGVQSLCLQYVSASNSSVLTRYQWNIRLKLKRLRFKESLVRHAFFPTEEGGE</sequence>
<dbReference type="PANTHER" id="PTHR47993:SF139">
    <property type="entry name" value="F-BOX PROTEIN INTERACTION DOMAIN CONTAINING PROTEIN"/>
    <property type="match status" value="1"/>
</dbReference>
<dbReference type="OrthoDB" id="591557at2759"/>
<dbReference type="EnsemblPlants" id="KQJ94319">
    <property type="protein sequence ID" value="KQJ94319"/>
    <property type="gene ID" value="BRADI_3g09840v3"/>
</dbReference>
<accession>A0A0Q3F419</accession>
<dbReference type="Pfam" id="PF08268">
    <property type="entry name" value="FBA_3"/>
    <property type="match status" value="1"/>
</dbReference>
<dbReference type="InterPro" id="IPR013187">
    <property type="entry name" value="F-box-assoc_dom_typ3"/>
</dbReference>
<proteinExistence type="predicted"/>
<dbReference type="Pfam" id="PF00646">
    <property type="entry name" value="F-box"/>
    <property type="match status" value="1"/>
</dbReference>
<evidence type="ECO:0000313" key="5">
    <source>
        <dbReference type="Proteomes" id="UP000008810"/>
    </source>
</evidence>
<keyword evidence="5" id="KW-1185">Reference proteome</keyword>
<evidence type="ECO:0000259" key="1">
    <source>
        <dbReference type="Pfam" id="PF00646"/>
    </source>
</evidence>
<feature type="domain" description="F-box" evidence="1">
    <location>
        <begin position="22"/>
        <end position="55"/>
    </location>
</feature>
<dbReference type="CDD" id="cd22157">
    <property type="entry name" value="F-box_AtFBW1-like"/>
    <property type="match status" value="1"/>
</dbReference>
<evidence type="ECO:0000313" key="4">
    <source>
        <dbReference type="EnsemblPlants" id="KQJ94319"/>
    </source>
</evidence>
<dbReference type="InterPro" id="IPR050233">
    <property type="entry name" value="A_thaliana_F-box"/>
</dbReference>
<reference evidence="3 4" key="1">
    <citation type="journal article" date="2010" name="Nature">
        <title>Genome sequencing and analysis of the model grass Brachypodium distachyon.</title>
        <authorList>
            <consortium name="International Brachypodium Initiative"/>
        </authorList>
    </citation>
    <scope>NUCLEOTIDE SEQUENCE [LARGE SCALE GENOMIC DNA]</scope>
    <source>
        <strain evidence="3 4">Bd21</strain>
    </source>
</reference>
<dbReference type="ExpressionAtlas" id="A0A0Q3F419">
    <property type="expression patterns" value="baseline and differential"/>
</dbReference>
<organism evidence="3">
    <name type="scientific">Brachypodium distachyon</name>
    <name type="common">Purple false brome</name>
    <name type="synonym">Trachynia distachya</name>
    <dbReference type="NCBI Taxonomy" id="15368"/>
    <lineage>
        <taxon>Eukaryota</taxon>
        <taxon>Viridiplantae</taxon>
        <taxon>Streptophyta</taxon>
        <taxon>Embryophyta</taxon>
        <taxon>Tracheophyta</taxon>
        <taxon>Spermatophyta</taxon>
        <taxon>Magnoliopsida</taxon>
        <taxon>Liliopsida</taxon>
        <taxon>Poales</taxon>
        <taxon>Poaceae</taxon>
        <taxon>BOP clade</taxon>
        <taxon>Pooideae</taxon>
        <taxon>Stipodae</taxon>
        <taxon>Brachypodieae</taxon>
        <taxon>Brachypodium</taxon>
    </lineage>
</organism>
<dbReference type="Proteomes" id="UP000008810">
    <property type="component" value="Chromosome 3"/>
</dbReference>
<dbReference type="SUPFAM" id="SSF81383">
    <property type="entry name" value="F-box domain"/>
    <property type="match status" value="1"/>
</dbReference>
<name>A0A0Q3F419_BRADI</name>
<dbReference type="Gramene" id="KQJ94319">
    <property type="protein sequence ID" value="KQJ94319"/>
    <property type="gene ID" value="BRADI_3g09840v3"/>
</dbReference>
<gene>
    <name evidence="3" type="ORF">BRADI_3g09840v3</name>
</gene>
<reference evidence="4" key="3">
    <citation type="submission" date="2018-08" db="UniProtKB">
        <authorList>
            <consortium name="EnsemblPlants"/>
        </authorList>
    </citation>
    <scope>IDENTIFICATION</scope>
    <source>
        <strain evidence="4">cv. Bd21</strain>
    </source>
</reference>
<protein>
    <submittedName>
        <fullName evidence="3 4">Uncharacterized protein</fullName>
    </submittedName>
</protein>
<dbReference type="PANTHER" id="PTHR47993">
    <property type="entry name" value="OS09G0372900 PROTEIN-RELATED"/>
    <property type="match status" value="1"/>
</dbReference>
<dbReference type="InParanoid" id="A0A0Q3F419"/>
<evidence type="ECO:0000313" key="3">
    <source>
        <dbReference type="EMBL" id="KQJ94319.1"/>
    </source>
</evidence>
<reference evidence="3" key="2">
    <citation type="submission" date="2017-06" db="EMBL/GenBank/DDBJ databases">
        <title>WGS assembly of Brachypodium distachyon.</title>
        <authorList>
            <consortium name="The International Brachypodium Initiative"/>
            <person name="Lucas S."/>
            <person name="Harmon-Smith M."/>
            <person name="Lail K."/>
            <person name="Tice H."/>
            <person name="Grimwood J."/>
            <person name="Bruce D."/>
            <person name="Barry K."/>
            <person name="Shu S."/>
            <person name="Lindquist E."/>
            <person name="Wang M."/>
            <person name="Pitluck S."/>
            <person name="Vogel J.P."/>
            <person name="Garvin D.F."/>
            <person name="Mockler T.C."/>
            <person name="Schmutz J."/>
            <person name="Rokhsar D."/>
            <person name="Bevan M.W."/>
        </authorList>
    </citation>
    <scope>NUCLEOTIDE SEQUENCE</scope>
    <source>
        <strain evidence="3">Bd21</strain>
    </source>
</reference>
<dbReference type="InterPro" id="IPR036047">
    <property type="entry name" value="F-box-like_dom_sf"/>
</dbReference>
<evidence type="ECO:0000259" key="2">
    <source>
        <dbReference type="Pfam" id="PF08268"/>
    </source>
</evidence>
<dbReference type="InterPro" id="IPR001810">
    <property type="entry name" value="F-box_dom"/>
</dbReference>
<dbReference type="Gene3D" id="1.20.1280.50">
    <property type="match status" value="1"/>
</dbReference>
<feature type="domain" description="F-box associated beta-propeller type 3" evidence="2">
    <location>
        <begin position="105"/>
        <end position="261"/>
    </location>
</feature>
<dbReference type="EMBL" id="CM000882">
    <property type="protein sequence ID" value="KQJ94319.1"/>
    <property type="molecule type" value="Genomic_DNA"/>
</dbReference>